<dbReference type="EMBL" id="SGUG01000007">
    <property type="protein sequence ID" value="MDG0862059.1"/>
    <property type="molecule type" value="Genomic_DNA"/>
</dbReference>
<reference evidence="2" key="1">
    <citation type="submission" date="2019-02" db="EMBL/GenBank/DDBJ databases">
        <title>Draft genome of the type strain Pelomonas aquatica CCUG 52575T.</title>
        <authorList>
            <person name="Gomila M."/>
            <person name="Lalucat J."/>
        </authorList>
    </citation>
    <scope>NUCLEOTIDE SEQUENCE</scope>
    <source>
        <strain evidence="2">CCUG 52575</strain>
    </source>
</reference>
<dbReference type="CDD" id="cd03801">
    <property type="entry name" value="GT4_PimA-like"/>
    <property type="match status" value="1"/>
</dbReference>
<dbReference type="Proteomes" id="UP001152766">
    <property type="component" value="Unassembled WGS sequence"/>
</dbReference>
<proteinExistence type="predicted"/>
<dbReference type="SUPFAM" id="SSF53756">
    <property type="entry name" value="UDP-Glycosyltransferase/glycogen phosphorylase"/>
    <property type="match status" value="1"/>
</dbReference>
<gene>
    <name evidence="2" type="ORF">EXJ73_06170</name>
</gene>
<name>A0A9X4LG03_9BURK</name>
<dbReference type="PANTHER" id="PTHR45947:SF15">
    <property type="entry name" value="TEICHURONIC ACID BIOSYNTHESIS GLYCOSYLTRANSFERASE TUAC-RELATED"/>
    <property type="match status" value="1"/>
</dbReference>
<comment type="caution">
    <text evidence="2">The sequence shown here is derived from an EMBL/GenBank/DDBJ whole genome shotgun (WGS) entry which is preliminary data.</text>
</comment>
<dbReference type="InterPro" id="IPR028098">
    <property type="entry name" value="Glyco_trans_4-like_N"/>
</dbReference>
<feature type="domain" description="Glycosyltransferase subfamily 4-like N-terminal" evidence="1">
    <location>
        <begin position="20"/>
        <end position="190"/>
    </location>
</feature>
<dbReference type="PANTHER" id="PTHR45947">
    <property type="entry name" value="SULFOQUINOVOSYL TRANSFERASE SQD2"/>
    <property type="match status" value="1"/>
</dbReference>
<dbReference type="RefSeq" id="WP_268146544.1">
    <property type="nucleotide sequence ID" value="NZ_JAPPUW010000001.1"/>
</dbReference>
<accession>A0A9X4LG03</accession>
<sequence length="377" mass="41136">MSEHELRVLQVSAFFPAHGGGIEIVAGALAERLPRAGITLHWMAGGPREEWPTAWPGATLDAAPAWDPLERHLGLPCPIWSPASLVRLWRHIGASDVVQAHDFLYLPTLAAMLFAAMRGRPVVLTQHIGAIPYRSRWARRLLAGLNRSLGALVLGRVAQVVFVGQPVQRYFERFVRFRRPPRLVPNGVDHTLFHPLDTSPAGNLHLLFVGRFVEKKGLALLRGCLDLSGAVWTFVGNGPLEPPTGPQVRLAGRLSPAQVADEFRAADLLVLPSTGEGFPLVVQEALACGTPVLVSTEVFEAFPSVDECCVFHVELRGAAAEQALRERLRQLLAEPGRLREARAAAAALARQWDWGATTQHYADLYRGLAAPNTLPSP</sequence>
<dbReference type="Pfam" id="PF13692">
    <property type="entry name" value="Glyco_trans_1_4"/>
    <property type="match status" value="1"/>
</dbReference>
<evidence type="ECO:0000313" key="3">
    <source>
        <dbReference type="Proteomes" id="UP001152766"/>
    </source>
</evidence>
<evidence type="ECO:0000259" key="1">
    <source>
        <dbReference type="Pfam" id="PF13439"/>
    </source>
</evidence>
<dbReference type="GO" id="GO:0016757">
    <property type="term" value="F:glycosyltransferase activity"/>
    <property type="evidence" value="ECO:0007669"/>
    <property type="project" value="UniProtKB-ARBA"/>
</dbReference>
<dbReference type="InterPro" id="IPR050194">
    <property type="entry name" value="Glycosyltransferase_grp1"/>
</dbReference>
<keyword evidence="3" id="KW-1185">Reference proteome</keyword>
<dbReference type="Pfam" id="PF13439">
    <property type="entry name" value="Glyco_transf_4"/>
    <property type="match status" value="1"/>
</dbReference>
<dbReference type="Gene3D" id="3.40.50.2000">
    <property type="entry name" value="Glycogen Phosphorylase B"/>
    <property type="match status" value="2"/>
</dbReference>
<protein>
    <submittedName>
        <fullName evidence="2">Glycosyltransferase</fullName>
    </submittedName>
</protein>
<dbReference type="AlphaFoldDB" id="A0A9X4LG03"/>
<organism evidence="2 3">
    <name type="scientific">Pelomonas aquatica</name>
    <dbReference type="NCBI Taxonomy" id="431058"/>
    <lineage>
        <taxon>Bacteria</taxon>
        <taxon>Pseudomonadati</taxon>
        <taxon>Pseudomonadota</taxon>
        <taxon>Betaproteobacteria</taxon>
        <taxon>Burkholderiales</taxon>
        <taxon>Sphaerotilaceae</taxon>
        <taxon>Roseateles</taxon>
    </lineage>
</organism>
<evidence type="ECO:0000313" key="2">
    <source>
        <dbReference type="EMBL" id="MDG0862059.1"/>
    </source>
</evidence>